<evidence type="ECO:0000256" key="4">
    <source>
        <dbReference type="PROSITE-ProRule" id="PRU00473"/>
    </source>
</evidence>
<dbReference type="Pfam" id="PF16841">
    <property type="entry name" value="CBM60"/>
    <property type="match status" value="1"/>
</dbReference>
<keyword evidence="8" id="KW-0614">Plasmid</keyword>
<dbReference type="InterPro" id="IPR031768">
    <property type="entry name" value="CBM60_xylan-bd"/>
</dbReference>
<keyword evidence="6" id="KW-0732">Signal</keyword>
<dbReference type="CDD" id="cd07185">
    <property type="entry name" value="OmpA_C-like"/>
    <property type="match status" value="1"/>
</dbReference>
<keyword evidence="2 4" id="KW-0472">Membrane</keyword>
<proteinExistence type="predicted"/>
<dbReference type="Gene3D" id="3.30.1330.60">
    <property type="entry name" value="OmpA-like domain"/>
    <property type="match status" value="1"/>
</dbReference>
<dbReference type="InterPro" id="IPR036737">
    <property type="entry name" value="OmpA-like_sf"/>
</dbReference>
<gene>
    <name evidence="8" type="ORF">ABVK50_30345</name>
</gene>
<organism evidence="8">
    <name type="scientific">Mesorhizobium sp. WSM2240</name>
    <dbReference type="NCBI Taxonomy" id="3228851"/>
    <lineage>
        <taxon>Bacteria</taxon>
        <taxon>Pseudomonadati</taxon>
        <taxon>Pseudomonadota</taxon>
        <taxon>Alphaproteobacteria</taxon>
        <taxon>Hyphomicrobiales</taxon>
        <taxon>Phyllobacteriaceae</taxon>
        <taxon>Mesorhizobium</taxon>
    </lineage>
</organism>
<protein>
    <submittedName>
        <fullName evidence="8">OmpA family protein</fullName>
    </submittedName>
</protein>
<dbReference type="PANTHER" id="PTHR30329:SF21">
    <property type="entry name" value="LIPOPROTEIN YIAD-RELATED"/>
    <property type="match status" value="1"/>
</dbReference>
<dbReference type="Pfam" id="PF00691">
    <property type="entry name" value="OmpA"/>
    <property type="match status" value="1"/>
</dbReference>
<dbReference type="PANTHER" id="PTHR30329">
    <property type="entry name" value="STATOR ELEMENT OF FLAGELLAR MOTOR COMPLEX"/>
    <property type="match status" value="1"/>
</dbReference>
<sequence length="330" mass="34477">MRQLLMAVFWMACFPGVNDAVGVEAQSEVTVEVAGEAYKGAPVFEVRFDGVVVGSGTLKNSIDTAAEGRLFETKDPLKYVETFQFKIPDDVFSPSGVVEISFTNDAWGGDSASQADRNLFARSISVNGKKIDAAELRLQNDAIDSTPEAIVGAAETHGFVALPGSDIKARAMPGGEGWPQPSQTAESRALPTDPAGKMAPGQADGEVQPAPSVTTASKDKASDCDRVANVAGFQNNSAELSTAQRSALDKLISELADEPCALEIIGYASNTGTASANERVSQARAAAVADYLTARGIPAASATTIGKGQTMKFGPSAIDNQRVVITTSKR</sequence>
<evidence type="ECO:0000256" key="1">
    <source>
        <dbReference type="ARBA" id="ARBA00004442"/>
    </source>
</evidence>
<feature type="domain" description="OmpA-like" evidence="7">
    <location>
        <begin position="220"/>
        <end position="330"/>
    </location>
</feature>
<dbReference type="AlphaFoldDB" id="A0AAU8D2L1"/>
<dbReference type="RefSeq" id="WP_353646644.1">
    <property type="nucleotide sequence ID" value="NZ_CP159256.1"/>
</dbReference>
<feature type="signal peptide" evidence="6">
    <location>
        <begin position="1"/>
        <end position="19"/>
    </location>
</feature>
<dbReference type="EMBL" id="CP159256">
    <property type="protein sequence ID" value="XCG52442.1"/>
    <property type="molecule type" value="Genomic_DNA"/>
</dbReference>
<name>A0AAU8D2L1_9HYPH</name>
<keyword evidence="3" id="KW-0998">Cell outer membrane</keyword>
<accession>A0AAU8D2L1</accession>
<dbReference type="SUPFAM" id="SSF103088">
    <property type="entry name" value="OmpA-like"/>
    <property type="match status" value="1"/>
</dbReference>
<dbReference type="InterPro" id="IPR050330">
    <property type="entry name" value="Bact_OuterMem_StrucFunc"/>
</dbReference>
<evidence type="ECO:0000256" key="6">
    <source>
        <dbReference type="SAM" id="SignalP"/>
    </source>
</evidence>
<evidence type="ECO:0000256" key="2">
    <source>
        <dbReference type="ARBA" id="ARBA00023136"/>
    </source>
</evidence>
<feature type="chain" id="PRO_5044009162" evidence="6">
    <location>
        <begin position="20"/>
        <end position="330"/>
    </location>
</feature>
<evidence type="ECO:0000256" key="3">
    <source>
        <dbReference type="ARBA" id="ARBA00023237"/>
    </source>
</evidence>
<dbReference type="InterPro" id="IPR006665">
    <property type="entry name" value="OmpA-like"/>
</dbReference>
<evidence type="ECO:0000256" key="5">
    <source>
        <dbReference type="SAM" id="MobiDB-lite"/>
    </source>
</evidence>
<dbReference type="PROSITE" id="PS51123">
    <property type="entry name" value="OMPA_2"/>
    <property type="match status" value="1"/>
</dbReference>
<dbReference type="GO" id="GO:0009279">
    <property type="term" value="C:cell outer membrane"/>
    <property type="evidence" value="ECO:0007669"/>
    <property type="project" value="UniProtKB-SubCell"/>
</dbReference>
<dbReference type="InterPro" id="IPR006664">
    <property type="entry name" value="OMP_bac"/>
</dbReference>
<reference evidence="8" key="1">
    <citation type="submission" date="2024-06" db="EMBL/GenBank/DDBJ databases">
        <title>Mesorhizobium karijinii sp. nov., a symbiont of the iconic Swainsona formosa from arid Australia.</title>
        <authorList>
            <person name="Hill Y.J."/>
            <person name="Watkin E.L.J."/>
            <person name="O'Hara G.W."/>
            <person name="Terpolilli J."/>
            <person name="Tye M.L."/>
            <person name="Kohlmeier M.G."/>
        </authorList>
    </citation>
    <scope>NUCLEOTIDE SEQUENCE</scope>
    <source>
        <strain evidence="8">WSM2240</strain>
        <plasmid evidence="8">pMk2240A</plasmid>
    </source>
</reference>
<geneLocation type="plasmid" evidence="8">
    <name>pMk2240A</name>
</geneLocation>
<dbReference type="Gene3D" id="2.60.60.40">
    <property type="match status" value="1"/>
</dbReference>
<evidence type="ECO:0000259" key="7">
    <source>
        <dbReference type="PROSITE" id="PS51123"/>
    </source>
</evidence>
<evidence type="ECO:0000313" key="8">
    <source>
        <dbReference type="EMBL" id="XCG52442.1"/>
    </source>
</evidence>
<dbReference type="PRINTS" id="PR01021">
    <property type="entry name" value="OMPADOMAIN"/>
</dbReference>
<feature type="region of interest" description="Disordered" evidence="5">
    <location>
        <begin position="172"/>
        <end position="221"/>
    </location>
</feature>
<comment type="subcellular location">
    <subcellularLocation>
        <location evidence="1">Cell outer membrane</location>
    </subcellularLocation>
</comment>